<dbReference type="InterPro" id="IPR016135">
    <property type="entry name" value="UBQ-conjugating_enzyme/RWD"/>
</dbReference>
<evidence type="ECO:0000259" key="1">
    <source>
        <dbReference type="PROSITE" id="PS50127"/>
    </source>
</evidence>
<keyword evidence="4" id="KW-1185">Reference proteome</keyword>
<dbReference type="CDD" id="cd00195">
    <property type="entry name" value="UBCc_UEV"/>
    <property type="match status" value="1"/>
</dbReference>
<dbReference type="InterPro" id="IPR000608">
    <property type="entry name" value="UBC"/>
</dbReference>
<dbReference type="EMBL" id="CAJOBC010000612">
    <property type="protein sequence ID" value="CAF3606965.1"/>
    <property type="molecule type" value="Genomic_DNA"/>
</dbReference>
<accession>A0A813UBV0</accession>
<dbReference type="Proteomes" id="UP000681722">
    <property type="component" value="Unassembled WGS sequence"/>
</dbReference>
<name>A0A813UBV0_9BILA</name>
<dbReference type="OrthoDB" id="10069349at2759"/>
<evidence type="ECO:0000313" key="2">
    <source>
        <dbReference type="EMBL" id="CAF0820571.1"/>
    </source>
</evidence>
<evidence type="ECO:0000313" key="3">
    <source>
        <dbReference type="EMBL" id="CAF3606965.1"/>
    </source>
</evidence>
<reference evidence="2" key="1">
    <citation type="submission" date="2021-02" db="EMBL/GenBank/DDBJ databases">
        <authorList>
            <person name="Nowell W R."/>
        </authorList>
    </citation>
    <scope>NUCLEOTIDE SEQUENCE</scope>
</reference>
<feature type="domain" description="UBC core" evidence="1">
    <location>
        <begin position="5"/>
        <end position="74"/>
    </location>
</feature>
<dbReference type="Proteomes" id="UP000663829">
    <property type="component" value="Unassembled WGS sequence"/>
</dbReference>
<dbReference type="SUPFAM" id="SSF54495">
    <property type="entry name" value="UBC-like"/>
    <property type="match status" value="1"/>
</dbReference>
<sequence>MAESKSVQRLRQELNDLLANALEFVTDLEVVEDDPYHWKGKMIGPPDTPYTGGTFEFEITFTQWSILYERLQKI</sequence>
<organism evidence="2 4">
    <name type="scientific">Didymodactylos carnosus</name>
    <dbReference type="NCBI Taxonomy" id="1234261"/>
    <lineage>
        <taxon>Eukaryota</taxon>
        <taxon>Metazoa</taxon>
        <taxon>Spiralia</taxon>
        <taxon>Gnathifera</taxon>
        <taxon>Rotifera</taxon>
        <taxon>Eurotatoria</taxon>
        <taxon>Bdelloidea</taxon>
        <taxon>Philodinida</taxon>
        <taxon>Philodinidae</taxon>
        <taxon>Didymodactylos</taxon>
    </lineage>
</organism>
<evidence type="ECO:0000313" key="4">
    <source>
        <dbReference type="Proteomes" id="UP000663829"/>
    </source>
</evidence>
<comment type="caution">
    <text evidence="2">The sequence shown here is derived from an EMBL/GenBank/DDBJ whole genome shotgun (WGS) entry which is preliminary data.</text>
</comment>
<protein>
    <recommendedName>
        <fullName evidence="1">UBC core domain-containing protein</fullName>
    </recommendedName>
</protein>
<proteinExistence type="predicted"/>
<dbReference type="AlphaFoldDB" id="A0A813UBV0"/>
<dbReference type="Pfam" id="PF00179">
    <property type="entry name" value="UQ_con"/>
    <property type="match status" value="1"/>
</dbReference>
<gene>
    <name evidence="2" type="ORF">GPM918_LOCUS4523</name>
    <name evidence="3" type="ORF">SRO942_LOCUS4524</name>
</gene>
<dbReference type="PROSITE" id="PS50127">
    <property type="entry name" value="UBC_2"/>
    <property type="match status" value="1"/>
</dbReference>
<dbReference type="EMBL" id="CAJNOQ010000612">
    <property type="protein sequence ID" value="CAF0820571.1"/>
    <property type="molecule type" value="Genomic_DNA"/>
</dbReference>
<dbReference type="Gene3D" id="3.10.110.10">
    <property type="entry name" value="Ubiquitin Conjugating Enzyme"/>
    <property type="match status" value="1"/>
</dbReference>